<protein>
    <submittedName>
        <fullName evidence="7">Tandem-95 repeat protein</fullName>
    </submittedName>
</protein>
<dbReference type="InterPro" id="IPR008964">
    <property type="entry name" value="Invasin/intimin_cell_adhesion"/>
</dbReference>
<dbReference type="Pfam" id="PF02369">
    <property type="entry name" value="Big_1"/>
    <property type="match status" value="1"/>
</dbReference>
<dbReference type="SMART" id="SM00736">
    <property type="entry name" value="CADG"/>
    <property type="match status" value="4"/>
</dbReference>
<feature type="domain" description="Cadherin" evidence="4">
    <location>
        <begin position="2228"/>
        <end position="2308"/>
    </location>
</feature>
<evidence type="ECO:0000256" key="2">
    <source>
        <dbReference type="ARBA" id="ARBA00022737"/>
    </source>
</evidence>
<dbReference type="Gene3D" id="2.60.40.10">
    <property type="entry name" value="Immunoglobulins"/>
    <property type="match status" value="6"/>
</dbReference>
<dbReference type="Proteomes" id="UP000617402">
    <property type="component" value="Unassembled WGS sequence"/>
</dbReference>
<feature type="domain" description="Big-1" evidence="5">
    <location>
        <begin position="2788"/>
        <end position="2889"/>
    </location>
</feature>
<dbReference type="SUPFAM" id="SSF49313">
    <property type="entry name" value="Cadherin-like"/>
    <property type="match status" value="3"/>
</dbReference>
<dbReference type="InterPro" id="IPR051465">
    <property type="entry name" value="Cell_Envelope_Struct_Comp"/>
</dbReference>
<dbReference type="InterPro" id="IPR008969">
    <property type="entry name" value="CarboxyPept-like_regulatory"/>
</dbReference>
<dbReference type="SUPFAM" id="SSF49464">
    <property type="entry name" value="Carboxypeptidase regulatory domain-like"/>
    <property type="match status" value="2"/>
</dbReference>
<dbReference type="InterPro" id="IPR002126">
    <property type="entry name" value="Cadherin-like_dom"/>
</dbReference>
<feature type="domain" description="SLH" evidence="6">
    <location>
        <begin position="3408"/>
        <end position="3471"/>
    </location>
</feature>
<comment type="caution">
    <text evidence="7">The sequence shown here is derived from an EMBL/GenBank/DDBJ whole genome shotgun (WGS) entry which is preliminary data.</text>
</comment>
<dbReference type="SUPFAM" id="SSF49373">
    <property type="entry name" value="Invasin/intimin cell-adhesion fragments"/>
    <property type="match status" value="1"/>
</dbReference>
<evidence type="ECO:0000256" key="1">
    <source>
        <dbReference type="ARBA" id="ARBA00010116"/>
    </source>
</evidence>
<evidence type="ECO:0000259" key="5">
    <source>
        <dbReference type="PROSITE" id="PS51127"/>
    </source>
</evidence>
<dbReference type="InterPro" id="IPR001119">
    <property type="entry name" value="SLH_dom"/>
</dbReference>
<feature type="domain" description="Cadherin" evidence="4">
    <location>
        <begin position="641"/>
        <end position="744"/>
    </location>
</feature>
<dbReference type="Pfam" id="PF17963">
    <property type="entry name" value="Big_9"/>
    <property type="match status" value="9"/>
</dbReference>
<feature type="compositionally biased region" description="Polar residues" evidence="3">
    <location>
        <begin position="88"/>
        <end position="115"/>
    </location>
</feature>
<dbReference type="Gene3D" id="2.60.40.2700">
    <property type="match status" value="1"/>
</dbReference>
<comment type="similarity">
    <text evidence="1">Belongs to the intimin/invasin family.</text>
</comment>
<feature type="domain" description="Cadherin" evidence="4">
    <location>
        <begin position="323"/>
        <end position="415"/>
    </location>
</feature>
<dbReference type="EMBL" id="JACVHF010000007">
    <property type="protein sequence ID" value="MBC9784636.1"/>
    <property type="molecule type" value="Genomic_DNA"/>
</dbReference>
<reference evidence="7 8" key="1">
    <citation type="submission" date="2020-07" db="EMBL/GenBank/DDBJ databases">
        <title>Draft whole-genome sequence of Heliobacterium chlorum DSM 3682, type strain.</title>
        <authorList>
            <person name="Kyndt J.A."/>
            <person name="Meyer T.E."/>
            <person name="Imhoff J.F."/>
        </authorList>
    </citation>
    <scope>NUCLEOTIDE SEQUENCE [LARGE SCALE GENOMIC DNA]</scope>
    <source>
        <strain evidence="7 8">DSM 3682</strain>
    </source>
</reference>
<dbReference type="InterPro" id="IPR010221">
    <property type="entry name" value="VCBS_dom"/>
</dbReference>
<dbReference type="Gene3D" id="2.60.40.60">
    <property type="entry name" value="Cadherins"/>
    <property type="match status" value="1"/>
</dbReference>
<dbReference type="NCBIfam" id="NF012211">
    <property type="entry name" value="tand_rpt_95"/>
    <property type="match status" value="7"/>
</dbReference>
<dbReference type="Gene3D" id="2.60.40.3440">
    <property type="match status" value="3"/>
</dbReference>
<dbReference type="InterPro" id="IPR015919">
    <property type="entry name" value="Cadherin-like_sf"/>
</dbReference>
<evidence type="ECO:0000256" key="3">
    <source>
        <dbReference type="SAM" id="MobiDB-lite"/>
    </source>
</evidence>
<evidence type="ECO:0000259" key="6">
    <source>
        <dbReference type="PROSITE" id="PS51272"/>
    </source>
</evidence>
<accession>A0ABR7T1U2</accession>
<dbReference type="NCBIfam" id="TIGR01965">
    <property type="entry name" value="VCBS_repeat"/>
    <property type="match status" value="1"/>
</dbReference>
<dbReference type="Gene3D" id="2.60.40.1120">
    <property type="entry name" value="Carboxypeptidase-like, regulatory domain"/>
    <property type="match status" value="3"/>
</dbReference>
<keyword evidence="8" id="KW-1185">Reference proteome</keyword>
<dbReference type="SMART" id="SM00634">
    <property type="entry name" value="BID_1"/>
    <property type="match status" value="1"/>
</dbReference>
<organism evidence="7 8">
    <name type="scientific">Heliobacterium chlorum</name>
    <dbReference type="NCBI Taxonomy" id="2698"/>
    <lineage>
        <taxon>Bacteria</taxon>
        <taxon>Bacillati</taxon>
        <taxon>Bacillota</taxon>
        <taxon>Clostridia</taxon>
        <taxon>Eubacteriales</taxon>
        <taxon>Heliobacteriaceae</taxon>
        <taxon>Heliobacterium</taxon>
    </lineage>
</organism>
<evidence type="ECO:0000313" key="7">
    <source>
        <dbReference type="EMBL" id="MBC9784636.1"/>
    </source>
</evidence>
<proteinExistence type="inferred from homology"/>
<dbReference type="Pfam" id="PF13620">
    <property type="entry name" value="CarboxypepD_reg"/>
    <property type="match status" value="1"/>
</dbReference>
<feature type="domain" description="Cadherin" evidence="4">
    <location>
        <begin position="533"/>
        <end position="634"/>
    </location>
</feature>
<keyword evidence="2" id="KW-0677">Repeat</keyword>
<dbReference type="PANTHER" id="PTHR43308:SF5">
    <property type="entry name" value="S-LAYER PROTEIN _ PEPTIDOGLYCAN ENDO-BETA-N-ACETYLGLUCOSAMINIDASE"/>
    <property type="match status" value="1"/>
</dbReference>
<dbReference type="Pfam" id="PF00395">
    <property type="entry name" value="SLH"/>
    <property type="match status" value="3"/>
</dbReference>
<gene>
    <name evidence="7" type="ORF">H1S01_08945</name>
</gene>
<dbReference type="SUPFAM" id="SSF49478">
    <property type="entry name" value="Cna protein B-type domain"/>
    <property type="match status" value="1"/>
</dbReference>
<dbReference type="InterPro" id="IPR006644">
    <property type="entry name" value="Cadg"/>
</dbReference>
<feature type="compositionally biased region" description="Low complexity" evidence="3">
    <location>
        <begin position="58"/>
        <end position="73"/>
    </location>
</feature>
<dbReference type="PROSITE" id="PS50268">
    <property type="entry name" value="CADHERIN_2"/>
    <property type="match status" value="5"/>
</dbReference>
<dbReference type="InterPro" id="IPR003344">
    <property type="entry name" value="Big_1_dom"/>
</dbReference>
<evidence type="ECO:0000313" key="8">
    <source>
        <dbReference type="Proteomes" id="UP000617402"/>
    </source>
</evidence>
<dbReference type="PROSITE" id="PS51272">
    <property type="entry name" value="SLH"/>
    <property type="match status" value="2"/>
</dbReference>
<sequence>MVVNVGRRGKGSKKYFSFLLVIFLIVQITLGPCKTITGANASEPVSVDEVVQTNPVVSPTTSESGQTSSGTPEESPPKETVTEAVYQSEGSGTVQASPSVQPTQPATSGTGNSVPEINDGDQKNITIDEDHSINFTVTANYTGTDDLTWTTTKASHGNAAITGSGNSATVTYSPNGNYNGTDSFTVQVSNTSGETDTLSVNLTINPINDPPVNTAEPTISGEPKVGQTLSVNNGTWNDDLDINPGQISYTYQWQRAANADGSDAIDIAGATGASYSPDTADSNRYIRVKVTAEDNGEGTPATEKTTVCSEWLGIKGNHPPVIQEKSASMNLVEDGNAAELVIHAADADEDTLLWSISKQAKLGTAAVTNGAVSFSPKKDENGADSFDVQVSDGNGGLDTITVNVTIQSVNDPPSFLKGSDQSILEDDGPQTIAGWATAISSGPANESDQTLSFTVTNNNNALFSAPPAISPNGTLSYTPAPNANGTATVTVILNDNGGAGNGGVDTSASQSFTITVNAVNDGPSFIKGSDENVLEDSGAHTVNNWATGISKGPADENGQTLSFDVTNDNKALFTVQPAIALNGILTYTLAPDQNGLAHVTVKLTDNGGTANGGVDSTEQTFMITVNAVNDAPSFIKGTNQEVVEDAGAQTIPGWATGISAGPADEAAQKMSFLVTNDSNDLFSVQPQISPEGTLTYTPKADANGIALVKVQITDDGGLDNGGVNSSEEQSFLISITPVNDPPTLSEIGDQRVNEDTEEIQVTFTVDDVDNNTSLLSITAQSTNQDLLPNTGLVIGGAGKTRTLLMHPVADKYGTAQITVTVSDEQKTVSKTFTVTVDSVNDEPTITSILNQTVDEDGATGTIPFAVYDKETALDKLKVTAVVDNATLFPESNISLGGSEGNRTISLRPAADQSGSANVTVTVEDEDGGKKTTAFTVTVRAVNDPPVLIIPGSLSIAEDTIIGPLPISIDDTETSPSELVVTAESSNPYLVPKENIELGGSEKARTIKITPLADQNGSTQITVAVDDGTTKTVKAFTVTVNPVNDAPQIGSLETKHVAEDSTSDLFTFTIGDIDNNPAELQVTALSDNPGLIPNENIILGGSGGNRTIQVTPLPNQNGMAHITLTVSDRALTNQTVFDVVVDNVNDAPEIGVIGNQEIGQGTSTAEIPFNVWDIDNDANSLELSSTISGVDGVTVVFGGAGKDRTVKVTAPADQMGIAVITVKVSDGSLSDEETFTVTVDPNGVGTSPISHIMDQEIFEDTDTGLIYFTVNSAYADNVSVTSDNQDIVPDRMIQQDVVGGDKTKRAVKVVPAPDKNGPVNITVTATTEPNGTETASRSFRVTVLPVNDEPVINGPKAIHIAEDPDKASDETITVTDADTKDTTNPDRLTVSAYSSNQVLIPDENITVNKDENDPTIIALALTPVPDRNGVAVITVSANDGHVTVTKNFTITVDPVNDPPTIGPIEDQVIDEDHSTGPIAVNVDDVELDAGSLTVMATSSNQAIVPDANLLVSGKGKARTLTITPAANQSGTVTITVGVNDGVETTEKSFTLTINPVNDAPYISYIPNQSTEEDKPTSAIPFTIGDIDSSVDSLVVNATSDNPDLIPNSAAGIQVNTNGTNGKITLTPATNQSGTAKITVTVSDGFLTATRSFTVVVTPVNDPPTITDIPVTTIDEDSATGPILFMIGDEETPVENLTLSITSGNQMLLPNSNIVRTDNGAEKSITLTPAANQNGSTLVTIKVSDGEKTTVKTFSFIVRPVNDPPTISPVDDQTILEDKATPTIVGFTVGDLEKDAGSLVITATSSNPAVIPASRLLFGGTGAFRTVRFTPLPDQNGETLITLSVNDGIDTTTETFKVYVTPVNDKPSFVKGPNQTVNEDAGTQEIQNWATAISQGPANESDQTVEFTLTNNNNSLFSEQPAVTAIGTLTYRPADNANGTATVTVTMKDSGGTANGGIDTAAVQTFTITVNSVNDAPSFTKGPDPTVNEDCGPQSIANWAGNLSKGPVDEVNQTLTFAVVSNTNPSLFSTAPSISSNGTLSFTPAANASGTATIEIKLTDNGGTANGGINQSPIQTFTITVIGVNDRPSFTKGGNQSVKEDAGLQTLLGWATAISPGPSNESAQSVTFSVTNDNHSLFSLQPAITPTGTLTYTPAENKSGTATVTVKLVDDGGTANGGTDTSVGQTFTITITPINDPPSFTLGVSPSVNEDGGMQTITGWVTGITKGPADEDSQSLTFKVDNDSTLLFTSQPAIAPDGTLSFTTAPDAFGYATVSVRAKDDGGTSNGGIDTSATRTFTITVNAVNDAPSFTKGADQVVQEDAAPQTIPNWATAISTGPSNEATQKASFVISSNSNSALFREPPAISDQGTLTYTPADNAAGTATINVKLIDDGGTDYGGINETTEQSFTITVNPVNDGPTISPIADQTIDEDTSTGQLPFIIGDVDNDINTLTLSVVSSNQDLIPDGNIQLSGSGANRTFYAAPAANQYGNSNITITVSDGSLKASKSFTVTVVSKNDNPTVENQSFLTYSGLTVEGSLSATDVDGDRLTYELSSPEPIKGSFTIDKDSGAWTFTSEKGYTVTQEVIVKVLVSDGNGGQGEGTINFTILPLPAGKDYQLLTRKNTSVSGKVATGNEDNSTVTCSLFTEPAHGTVTVNKDGSWSYTPADDFIGNDRFTVLISNDKHQYAQSNVTIIVHDGTLTLTGQVNDRDTQKAISNAEVRLLDVAGKVIAQTTSDGEGRYRIDKLVEHDYLIEVVHPDYSENRRASTITFANSTGGTVTEDFELVQFTLQLSANPTSIKADGVDETQLTATLKDKFGKPIPGIEVTFSAEAGFFDHGRTAVTNEAGIAQQTYRSEKLEGVNRKVIPVIVTVDNTEKGLYGTERIFVTFEPGFITGIVLDNNSGEPVKGAVVKVSKDFEGDGINDFSFTQVTEADGKYRIAIPRGGVDYDISITKPVLIGDTTQNVTFTQKAQVNGEVGESEVYTSNKTATGLLITKEPDGTATTQMSAELRQKMKVYLRDSNGNYLLNGKGEKRNLLAAKGDGNNVDIFYADALAEGTYQLEVVMEIADEKGQTQELILNQKADAPAGEELTKVVVDKAGQISIIEELIDPYGTITDAKTGAKIAGAHVVLYYADTPRNRANSRTPGTTVPLPEITGFAPSDNANPQNSDANGAYAFMVFPRTDYYLVATKNGYQTFTSPTISVETALVKYDFAMEPASSSHGGATEPAEVLPPKPPVHQGLVIWYSSDRPSYGEGDTITYTISYKNGSTESIHKAAITASVSGYTSVDNPAGGTTKDGKITWQVGDIQPGQVGIIIYRVKVKEGALTAPETFITEEAAISVDGQKLDSADSRASLRILLFTNRFGEGHHEPYVIGYPDKSFGPYRNITRAEVATMLIRISGTGDQPWKSDYLDVDHSHWAYKYIMAATAKNLFQGYENGTFHPDEAITRAELSAAIANFMKLEKRNPLELHFKDIEGHWAAKDIEEIYRNHIINGYPGNLFKPNDKISREETVTMVNHLLGRGPLKGVEALFPDVSPDHWSFGQVEEAAHTHHFARNNDGSETMSSKGTETR</sequence>
<evidence type="ECO:0000259" key="4">
    <source>
        <dbReference type="PROSITE" id="PS50268"/>
    </source>
</evidence>
<dbReference type="PANTHER" id="PTHR43308">
    <property type="entry name" value="OUTER MEMBRANE PROTEIN ALPHA-RELATED"/>
    <property type="match status" value="1"/>
</dbReference>
<feature type="domain" description="SLH" evidence="6">
    <location>
        <begin position="3473"/>
        <end position="3531"/>
    </location>
</feature>
<dbReference type="RefSeq" id="WP_188039803.1">
    <property type="nucleotide sequence ID" value="NZ_JACVHF010000007.1"/>
</dbReference>
<name>A0ABR7T1U2_HELCL</name>
<dbReference type="InterPro" id="IPR013783">
    <property type="entry name" value="Ig-like_fold"/>
</dbReference>
<feature type="region of interest" description="Disordered" evidence="3">
    <location>
        <begin position="55"/>
        <end position="123"/>
    </location>
</feature>
<dbReference type="PROSITE" id="PS51127">
    <property type="entry name" value="BIG1"/>
    <property type="match status" value="1"/>
</dbReference>
<feature type="domain" description="Cadherin" evidence="4">
    <location>
        <begin position="2095"/>
        <end position="2198"/>
    </location>
</feature>